<accession>A0A022QHS4</accession>
<keyword evidence="5" id="KW-1185">Reference proteome</keyword>
<evidence type="ECO:0000256" key="3">
    <source>
        <dbReference type="SAM" id="SignalP"/>
    </source>
</evidence>
<keyword evidence="2" id="KW-0325">Glycoprotein</keyword>
<evidence type="ECO:0000256" key="2">
    <source>
        <dbReference type="ARBA" id="ARBA00023180"/>
    </source>
</evidence>
<dbReference type="InterPro" id="IPR036514">
    <property type="entry name" value="SGNH_hydro_sf"/>
</dbReference>
<dbReference type="Proteomes" id="UP000030748">
    <property type="component" value="Unassembled WGS sequence"/>
</dbReference>
<dbReference type="Pfam" id="PF00657">
    <property type="entry name" value="Lipase_GDSL"/>
    <property type="match status" value="1"/>
</dbReference>
<dbReference type="eggNOG" id="ENOG502QQUR">
    <property type="taxonomic scope" value="Eukaryota"/>
</dbReference>
<protein>
    <submittedName>
        <fullName evidence="4">Uncharacterized protein</fullName>
    </submittedName>
</protein>
<evidence type="ECO:0000256" key="1">
    <source>
        <dbReference type="ARBA" id="ARBA00008668"/>
    </source>
</evidence>
<evidence type="ECO:0000313" key="4">
    <source>
        <dbReference type="EMBL" id="EYU27471.1"/>
    </source>
</evidence>
<dbReference type="InterPro" id="IPR001087">
    <property type="entry name" value="GDSL"/>
</dbReference>
<feature type="signal peptide" evidence="3">
    <location>
        <begin position="1"/>
        <end position="24"/>
    </location>
</feature>
<name>A0A022QHS4_ERYGU</name>
<keyword evidence="3" id="KW-0732">Signal</keyword>
<dbReference type="Gene3D" id="3.40.50.1110">
    <property type="entry name" value="SGNH hydrolase"/>
    <property type="match status" value="1"/>
</dbReference>
<dbReference type="STRING" id="4155.A0A022QHS4"/>
<reference evidence="4 5" key="1">
    <citation type="journal article" date="2013" name="Proc. Natl. Acad. Sci. U.S.A.">
        <title>Fine-scale variation in meiotic recombination in Mimulus inferred from population shotgun sequencing.</title>
        <authorList>
            <person name="Hellsten U."/>
            <person name="Wright K.M."/>
            <person name="Jenkins J."/>
            <person name="Shu S."/>
            <person name="Yuan Y."/>
            <person name="Wessler S.R."/>
            <person name="Schmutz J."/>
            <person name="Willis J.H."/>
            <person name="Rokhsar D.S."/>
        </authorList>
    </citation>
    <scope>NUCLEOTIDE SEQUENCE [LARGE SCALE GENOMIC DNA]</scope>
    <source>
        <strain evidence="5">cv. DUN x IM62</strain>
    </source>
</reference>
<feature type="chain" id="PRO_5001504195" evidence="3">
    <location>
        <begin position="25"/>
        <end position="306"/>
    </location>
</feature>
<proteinExistence type="inferred from homology"/>
<sequence>MASSMKFMFLVVACLFVLSQYSVAQKSCSYDYMFEGRYATRDYNGNLINPPPPNRPMYIAANSVCHNPAGKFDRSYINVSSIDFNLTIKESIFNFPDCSEKLETSLAFIGLVSQNFYNDAILQRKTIPELKSMIPVVVSSAIDIAREQIDSGSQRVIIPGYIPLGCLPIYKTVFQTKNLAAYGLSHCVKRFNYLTRSHNEQLQAAIAKLARERPNAEVIYADFYNAYLYLLRVARRNGFEIKKACCGRGGDYNYNIKRTCGATDIPQCPDPERHVNFDGVNLSEISHKIMASRLATLILPKLQCRF</sequence>
<gene>
    <name evidence="4" type="ORF">MIMGU_mgv1a022649mg</name>
</gene>
<dbReference type="AlphaFoldDB" id="A0A022QHS4"/>
<comment type="similarity">
    <text evidence="1">Belongs to the 'GDSL' lipolytic enzyme family.</text>
</comment>
<dbReference type="PANTHER" id="PTHR22835">
    <property type="entry name" value="ZINC FINGER FYVE DOMAIN CONTAINING PROTEIN"/>
    <property type="match status" value="1"/>
</dbReference>
<organism evidence="4 5">
    <name type="scientific">Erythranthe guttata</name>
    <name type="common">Yellow monkey flower</name>
    <name type="synonym">Mimulus guttatus</name>
    <dbReference type="NCBI Taxonomy" id="4155"/>
    <lineage>
        <taxon>Eukaryota</taxon>
        <taxon>Viridiplantae</taxon>
        <taxon>Streptophyta</taxon>
        <taxon>Embryophyta</taxon>
        <taxon>Tracheophyta</taxon>
        <taxon>Spermatophyta</taxon>
        <taxon>Magnoliopsida</taxon>
        <taxon>eudicotyledons</taxon>
        <taxon>Gunneridae</taxon>
        <taxon>Pentapetalae</taxon>
        <taxon>asterids</taxon>
        <taxon>lamiids</taxon>
        <taxon>Lamiales</taxon>
        <taxon>Phrymaceae</taxon>
        <taxon>Erythranthe</taxon>
    </lineage>
</organism>
<dbReference type="GO" id="GO:0016788">
    <property type="term" value="F:hydrolase activity, acting on ester bonds"/>
    <property type="evidence" value="ECO:0007669"/>
    <property type="project" value="InterPro"/>
</dbReference>
<dbReference type="EMBL" id="KI631456">
    <property type="protein sequence ID" value="EYU27471.1"/>
    <property type="molecule type" value="Genomic_DNA"/>
</dbReference>
<evidence type="ECO:0000313" key="5">
    <source>
        <dbReference type="Proteomes" id="UP000030748"/>
    </source>
</evidence>
<dbReference type="PANTHER" id="PTHR22835:SF517">
    <property type="entry name" value="GDSL-LIKE LIPASE_ACYLHYDROLASE FAMILY PROTEIN, EXPRESSED"/>
    <property type="match status" value="1"/>
</dbReference>